<reference evidence="1" key="1">
    <citation type="submission" date="2018-05" db="EMBL/GenBank/DDBJ databases">
        <authorList>
            <person name="Lanie J.A."/>
            <person name="Ng W.-L."/>
            <person name="Kazmierczak K.M."/>
            <person name="Andrzejewski T.M."/>
            <person name="Davidsen T.M."/>
            <person name="Wayne K.J."/>
            <person name="Tettelin H."/>
            <person name="Glass J.I."/>
            <person name="Rusch D."/>
            <person name="Podicherti R."/>
            <person name="Tsui H.-C.T."/>
            <person name="Winkler M.E."/>
        </authorList>
    </citation>
    <scope>NUCLEOTIDE SEQUENCE</scope>
</reference>
<dbReference type="AlphaFoldDB" id="A0A381XB16"/>
<dbReference type="GO" id="GO:0046782">
    <property type="term" value="P:regulation of viral transcription"/>
    <property type="evidence" value="ECO:0007669"/>
    <property type="project" value="InterPro"/>
</dbReference>
<accession>A0A381XB16</accession>
<sequence>MSRLNHVKMRQILKRLNLNKYYEHIHHIINKLNGLPPPVLSRELEERMRLMFKEIQKPFSECCPKNRKNFLSYSYVIRKFLELLGEDEYIPYFPLLKSREKLYQQDVIWKGITKMLKWEFYPSL</sequence>
<dbReference type="InterPro" id="IPR007031">
    <property type="entry name" value="Poxvirus_VLTF3"/>
</dbReference>
<proteinExistence type="predicted"/>
<protein>
    <submittedName>
        <fullName evidence="1">Uncharacterized protein</fullName>
    </submittedName>
</protein>
<evidence type="ECO:0000313" key="1">
    <source>
        <dbReference type="EMBL" id="SVA61888.1"/>
    </source>
</evidence>
<dbReference type="EMBL" id="UINC01014522">
    <property type="protein sequence ID" value="SVA61888.1"/>
    <property type="molecule type" value="Genomic_DNA"/>
</dbReference>
<organism evidence="1">
    <name type="scientific">marine metagenome</name>
    <dbReference type="NCBI Taxonomy" id="408172"/>
    <lineage>
        <taxon>unclassified sequences</taxon>
        <taxon>metagenomes</taxon>
        <taxon>ecological metagenomes</taxon>
    </lineage>
</organism>
<name>A0A381XB16_9ZZZZ</name>
<gene>
    <name evidence="1" type="ORF">METZ01_LOCUS114742</name>
</gene>
<dbReference type="Pfam" id="PF04947">
    <property type="entry name" value="Pox_VLTF3"/>
    <property type="match status" value="1"/>
</dbReference>